<dbReference type="Proteomes" id="UP000321574">
    <property type="component" value="Unassembled WGS sequence"/>
</dbReference>
<dbReference type="GO" id="GO:0005576">
    <property type="term" value="C:extracellular region"/>
    <property type="evidence" value="ECO:0007669"/>
    <property type="project" value="UniProtKB-SubCell"/>
</dbReference>
<evidence type="ECO:0000256" key="1">
    <source>
        <dbReference type="ARBA" id="ARBA00005709"/>
    </source>
</evidence>
<accession>A0A5C8P1Z8</accession>
<evidence type="ECO:0000259" key="5">
    <source>
        <dbReference type="Pfam" id="PF00669"/>
    </source>
</evidence>
<evidence type="ECO:0000256" key="2">
    <source>
        <dbReference type="ARBA" id="ARBA00020110"/>
    </source>
</evidence>
<comment type="caution">
    <text evidence="7">The sequence shown here is derived from an EMBL/GenBank/DDBJ whole genome shotgun (WGS) entry which is preliminary data.</text>
</comment>
<dbReference type="AlphaFoldDB" id="A0A5C8P1Z8"/>
<dbReference type="InterPro" id="IPR001492">
    <property type="entry name" value="Flagellin"/>
</dbReference>
<dbReference type="Pfam" id="PF00700">
    <property type="entry name" value="Flagellin_C"/>
    <property type="match status" value="1"/>
</dbReference>
<name>A0A5C8P1Z8_9BACI</name>
<dbReference type="Pfam" id="PF00669">
    <property type="entry name" value="Flagellin_N"/>
    <property type="match status" value="1"/>
</dbReference>
<dbReference type="GO" id="GO:0005198">
    <property type="term" value="F:structural molecule activity"/>
    <property type="evidence" value="ECO:0007669"/>
    <property type="project" value="UniProtKB-UniRule"/>
</dbReference>
<evidence type="ECO:0000313" key="7">
    <source>
        <dbReference type="EMBL" id="TXL67448.1"/>
    </source>
</evidence>
<evidence type="ECO:0000256" key="4">
    <source>
        <dbReference type="RuleBase" id="RU362073"/>
    </source>
</evidence>
<dbReference type="RefSeq" id="WP_147664880.1">
    <property type="nucleotide sequence ID" value="NZ_VDUW01000001.1"/>
</dbReference>
<evidence type="ECO:0000259" key="6">
    <source>
        <dbReference type="Pfam" id="PF00700"/>
    </source>
</evidence>
<comment type="similarity">
    <text evidence="1 4">Belongs to the bacterial flagellin family.</text>
</comment>
<proteinExistence type="inferred from homology"/>
<dbReference type="PANTHER" id="PTHR42792">
    <property type="entry name" value="FLAGELLIN"/>
    <property type="match status" value="1"/>
</dbReference>
<feature type="domain" description="Flagellin C-terminal" evidence="6">
    <location>
        <begin position="494"/>
        <end position="579"/>
    </location>
</feature>
<dbReference type="Gene3D" id="3.30.70.2120">
    <property type="match status" value="1"/>
</dbReference>
<keyword evidence="7" id="KW-0969">Cilium</keyword>
<evidence type="ECO:0000313" key="8">
    <source>
        <dbReference type="Proteomes" id="UP000321574"/>
    </source>
</evidence>
<dbReference type="EMBL" id="VDUW01000001">
    <property type="protein sequence ID" value="TXL67448.1"/>
    <property type="molecule type" value="Genomic_DNA"/>
</dbReference>
<evidence type="ECO:0000256" key="3">
    <source>
        <dbReference type="ARBA" id="ARBA00023143"/>
    </source>
</evidence>
<dbReference type="Gene3D" id="1.20.1330.10">
    <property type="entry name" value="f41 fragment of flagellin, N-terminal domain"/>
    <property type="match status" value="2"/>
</dbReference>
<sequence length="580" mass="60068">MIINHNISALNTHRQLGNANDMRSESMQKLSSGLRINSAADDAAGLAISEKMRGQIRGLEQAQANAQDGISMIQTAEGALNETHSILQRMRELATQASNDTNTETDRGEIQKEINQLTSEINRIGNTTEFNTQSLLKGDSGVDLAKTEMVANANAAGDTTYTQASATIEFTTAADEGDIISLEIGGEKFEYTFTAADETAIDASTGTEINETANILNSALNDFISNNDTLKGNFTSDVSTATVTIAAESGKEFDGAKGTISTAEVTGTGSAAVTATAGVGTTTHTEATTDIDFSSVVVNDAAGTAVDQEASLKAIKDLVGTGFEVNGTSIEFYNVNDGAYNGDALGVDISKALDAVESATGTTGSQADDTTAIQDAFTNAVADQIGTKVEGVKITAGAAGALTVTSEATGEDAKVDIKDGTVKSDFTATFQVGANKGQSMTIEIGDMRSAALGLTGEAGEDGFSASNNVTNGTNNNSVEAALDVTSSASASDAIKTINDAIESVSAERSKLGAYQNRLDHTINNLGTSAENLTAAESRIRDVDMAKEMMQQTKASILAQASQAMLAQANQMPQGVLQLLR</sequence>
<dbReference type="PRINTS" id="PR00207">
    <property type="entry name" value="FLAGELLIN"/>
</dbReference>
<reference evidence="7 8" key="1">
    <citation type="submission" date="2019-06" db="EMBL/GenBank/DDBJ databases">
        <title>Cerasibacillus sp. nov., isolated from maize field.</title>
        <authorList>
            <person name="Lin S.-Y."/>
            <person name="Tsai C.-F."/>
            <person name="Young C.-C."/>
        </authorList>
    </citation>
    <scope>NUCLEOTIDE SEQUENCE [LARGE SCALE GENOMIC DNA]</scope>
    <source>
        <strain evidence="7 8">CC-CFT480</strain>
    </source>
</reference>
<keyword evidence="8" id="KW-1185">Reference proteome</keyword>
<gene>
    <name evidence="7" type="ORF">FHP05_00010</name>
</gene>
<dbReference type="GO" id="GO:0009288">
    <property type="term" value="C:bacterial-type flagellum"/>
    <property type="evidence" value="ECO:0007669"/>
    <property type="project" value="UniProtKB-SubCell"/>
</dbReference>
<comment type="function">
    <text evidence="4">Flagellin is the subunit protein which polymerizes to form the filaments of bacterial flagella.</text>
</comment>
<keyword evidence="4" id="KW-0964">Secreted</keyword>
<dbReference type="SUPFAM" id="SSF64518">
    <property type="entry name" value="Phase 1 flagellin"/>
    <property type="match status" value="2"/>
</dbReference>
<dbReference type="PANTHER" id="PTHR42792:SF2">
    <property type="entry name" value="FLAGELLIN"/>
    <property type="match status" value="1"/>
</dbReference>
<keyword evidence="3 4" id="KW-0975">Bacterial flagellum</keyword>
<keyword evidence="7" id="KW-0966">Cell projection</keyword>
<dbReference type="InterPro" id="IPR001029">
    <property type="entry name" value="Flagellin_N"/>
</dbReference>
<feature type="domain" description="Flagellin N-terminal" evidence="5">
    <location>
        <begin position="3"/>
        <end position="138"/>
    </location>
</feature>
<protein>
    <recommendedName>
        <fullName evidence="2 4">Flagellin</fullName>
    </recommendedName>
</protein>
<comment type="subcellular location">
    <subcellularLocation>
        <location evidence="4">Secreted</location>
    </subcellularLocation>
    <subcellularLocation>
        <location evidence="4">Bacterial flagellum</location>
    </subcellularLocation>
</comment>
<keyword evidence="7" id="KW-0282">Flagellum</keyword>
<dbReference type="InterPro" id="IPR046358">
    <property type="entry name" value="Flagellin_C"/>
</dbReference>
<dbReference type="OrthoDB" id="9796789at2"/>
<organism evidence="7 8">
    <name type="scientific">Cerasibacillus terrae</name>
    <dbReference type="NCBI Taxonomy" id="2498845"/>
    <lineage>
        <taxon>Bacteria</taxon>
        <taxon>Bacillati</taxon>
        <taxon>Bacillota</taxon>
        <taxon>Bacilli</taxon>
        <taxon>Bacillales</taxon>
        <taxon>Bacillaceae</taxon>
        <taxon>Cerasibacillus</taxon>
    </lineage>
</organism>